<sequence>MLHAGPRLSTRDRVELHLWPANSPGVAGTEPHLAGSASFRVAVADVVTLTRSCAPAGWCTRTAAWTTVGGAGLSPPWTPTATRSPSRPERPGPG</sequence>
<organism evidence="2 3">
    <name type="scientific">Blastococcus saxobsidens (strain DD2)</name>
    <dbReference type="NCBI Taxonomy" id="1146883"/>
    <lineage>
        <taxon>Bacteria</taxon>
        <taxon>Bacillati</taxon>
        <taxon>Actinomycetota</taxon>
        <taxon>Actinomycetes</taxon>
        <taxon>Geodermatophilales</taxon>
        <taxon>Geodermatophilaceae</taxon>
        <taxon>Blastococcus</taxon>
    </lineage>
</organism>
<reference evidence="3" key="2">
    <citation type="submission" date="2012-02" db="EMBL/GenBank/DDBJ databases">
        <title>Complete genome sequence of Blastococcus saxobsidens strain DD2.</title>
        <authorList>
            <person name="Genoscope."/>
        </authorList>
    </citation>
    <scope>NUCLEOTIDE SEQUENCE [LARGE SCALE GENOMIC DNA]</scope>
    <source>
        <strain evidence="3">DD2</strain>
    </source>
</reference>
<keyword evidence="3" id="KW-1185">Reference proteome</keyword>
<dbReference type="KEGG" id="bsd:BLASA_2714"/>
<reference evidence="2 3" key="1">
    <citation type="journal article" date="2012" name="J. Bacteriol.">
        <title>Genome Sequence of Blastococcus saxobsidens DD2, a Stone-Inhabiting Bacterium.</title>
        <authorList>
            <person name="Chouaia B."/>
            <person name="Crotti E."/>
            <person name="Brusetti L."/>
            <person name="Daffonchio D."/>
            <person name="Essoussi I."/>
            <person name="Nouioui I."/>
            <person name="Sbissi I."/>
            <person name="Ghodhbane-Gtari F."/>
            <person name="Gtari M."/>
            <person name="Vacherie B."/>
            <person name="Barbe V."/>
            <person name="Medigue C."/>
            <person name="Gury J."/>
            <person name="Pujic P."/>
            <person name="Normand P."/>
        </authorList>
    </citation>
    <scope>NUCLEOTIDE SEQUENCE [LARGE SCALE GENOMIC DNA]</scope>
    <source>
        <strain evidence="2 3">DD2</strain>
    </source>
</reference>
<accession>H6RJT5</accession>
<dbReference type="EMBL" id="FO117623">
    <property type="protein sequence ID" value="CCG03588.1"/>
    <property type="molecule type" value="Genomic_DNA"/>
</dbReference>
<dbReference type="HOGENOM" id="CLU_2380485_0_0_11"/>
<dbReference type="STRING" id="1146883.BLASA_2714"/>
<dbReference type="Proteomes" id="UP000007517">
    <property type="component" value="Chromosome"/>
</dbReference>
<feature type="region of interest" description="Disordered" evidence="1">
    <location>
        <begin position="69"/>
        <end position="94"/>
    </location>
</feature>
<dbReference type="AlphaFoldDB" id="H6RJT5"/>
<protein>
    <submittedName>
        <fullName evidence="2">Uncharacterized protein</fullName>
    </submittedName>
</protein>
<evidence type="ECO:0000313" key="2">
    <source>
        <dbReference type="EMBL" id="CCG03588.1"/>
    </source>
</evidence>
<evidence type="ECO:0000313" key="3">
    <source>
        <dbReference type="Proteomes" id="UP000007517"/>
    </source>
</evidence>
<proteinExistence type="predicted"/>
<name>H6RJT5_BLASD</name>
<evidence type="ECO:0000256" key="1">
    <source>
        <dbReference type="SAM" id="MobiDB-lite"/>
    </source>
</evidence>
<gene>
    <name evidence="2" type="ordered locus">BLASA_2714</name>
</gene>